<dbReference type="InterPro" id="IPR003644">
    <property type="entry name" value="Calx_beta"/>
</dbReference>
<keyword evidence="3" id="KW-0812">Transmembrane</keyword>
<dbReference type="Gene3D" id="2.60.40.2030">
    <property type="match status" value="2"/>
</dbReference>
<dbReference type="InterPro" id="IPR008979">
    <property type="entry name" value="Galactose-bd-like_sf"/>
</dbReference>
<evidence type="ECO:0000256" key="2">
    <source>
        <dbReference type="ARBA" id="ARBA00009141"/>
    </source>
</evidence>
<keyword evidence="5" id="KW-0677">Repeat</keyword>
<dbReference type="PANTHER" id="PTHR13460">
    <property type="match status" value="1"/>
</dbReference>
<dbReference type="PANTHER" id="PTHR13460:SF0">
    <property type="entry name" value="MALECTIN"/>
    <property type="match status" value="1"/>
</dbReference>
<evidence type="ECO:0000256" key="5">
    <source>
        <dbReference type="ARBA" id="ARBA00022737"/>
    </source>
</evidence>
<dbReference type="GO" id="GO:0005509">
    <property type="term" value="F:calcium ion binding"/>
    <property type="evidence" value="ECO:0007669"/>
    <property type="project" value="InterPro"/>
</dbReference>
<keyword evidence="7" id="KW-0256">Endoplasmic reticulum</keyword>
<keyword evidence="11" id="KW-0325">Glycoprotein</keyword>
<feature type="domain" description="Cadherin" evidence="14">
    <location>
        <begin position="3066"/>
        <end position="3174"/>
    </location>
</feature>
<keyword evidence="9" id="KW-1133">Transmembrane helix</keyword>
<keyword evidence="10" id="KW-0472">Membrane</keyword>
<dbReference type="GO" id="GO:0007156">
    <property type="term" value="P:homophilic cell adhesion via plasma membrane adhesion molecules"/>
    <property type="evidence" value="ECO:0007669"/>
    <property type="project" value="InterPro"/>
</dbReference>
<evidence type="ECO:0000256" key="10">
    <source>
        <dbReference type="ARBA" id="ARBA00023136"/>
    </source>
</evidence>
<dbReference type="Pfam" id="PF11721">
    <property type="entry name" value="Malectin"/>
    <property type="match status" value="3"/>
</dbReference>
<dbReference type="Gene3D" id="2.120.10.30">
    <property type="entry name" value="TolB, C-terminal domain"/>
    <property type="match status" value="1"/>
</dbReference>
<dbReference type="EMBL" id="FNAT01000006">
    <property type="protein sequence ID" value="SDF04145.1"/>
    <property type="molecule type" value="Genomic_DNA"/>
</dbReference>
<evidence type="ECO:0000259" key="14">
    <source>
        <dbReference type="PROSITE" id="PS50268"/>
    </source>
</evidence>
<dbReference type="GO" id="GO:0016020">
    <property type="term" value="C:membrane"/>
    <property type="evidence" value="ECO:0007669"/>
    <property type="project" value="InterPro"/>
</dbReference>
<organism evidence="15 16">
    <name type="scientific">Limimaricola pyoseonensis</name>
    <dbReference type="NCBI Taxonomy" id="521013"/>
    <lineage>
        <taxon>Bacteria</taxon>
        <taxon>Pseudomonadati</taxon>
        <taxon>Pseudomonadota</taxon>
        <taxon>Alphaproteobacteria</taxon>
        <taxon>Rhodobacterales</taxon>
        <taxon>Paracoccaceae</taxon>
        <taxon>Limimaricola</taxon>
    </lineage>
</organism>
<dbReference type="OrthoDB" id="9773411at2"/>
<dbReference type="PROSITE" id="PS00136">
    <property type="entry name" value="SUBTILASE_ASP"/>
    <property type="match status" value="1"/>
</dbReference>
<keyword evidence="12" id="KW-0119">Carbohydrate metabolism</keyword>
<keyword evidence="4" id="KW-0732">Signal</keyword>
<sequence length="3191" mass="325726">MAVTNDFTASELDLNGKTNIGSPTALVWGPDGRLYVTEQDGDIKVLTVAFGDKDPNDADPTASFHVTDAEDVDLVKTIPNFNDDGTSLGSSKRQVTGIDVTQQYDANGDPVMLASGKPAVVMYVTSSDSRIGAGGGGNDAGLDTNSGMITKLVQQPDGSWEAIDLVRGLARSEENHATNGLEVIQEVVDGKLVSERLIVANGGNANTGAPSNNFAGQQEQPYSAAILEVDLTELAGMPVNTDAASGRKYVYDMPTLNDPIRAGETDAADPFGGNDGLNSAKLIADGPVQIYSAGYRNAYDVEVTEDGRVWTYDNGANNNWGGRPAGEDQDGDTNSTEAETGTPPGYIATNLYVEDNNEIFGNFDPQNWDQLHEVTRSDDLNGRSLSAGEGGASLYTWDHPDHGALQLVYGGHPNPTRAEGARAGILYTPQSGVGNAKLMVSNVDKNGTSDFLEVVDWLSAIGYSDAFINATVVAVDPGVRYADSFAAGFGGAGATGRPTSPGVYSLQEDPNGPIGLPADVEEIVHAVNAIEGDYREAGYTDGSVDTGKGSVNGLAEYTSDIFEGTGVSMKGALFAASLNQGQYYVIGRDGDGVVQTTTTSGRTIAADRVFVPSGGAPLGLASIGDDLVPHGGNEAFRGSVWGAIYKQNGPVIEVLQPGNPESNALLPVYAGQEPSDPTDHDLDGVDHLNDPFEFDADNGIALAAGERMEINFSQVDLAATPEFSGTIGDTGLMGAALDGVTPNRDAKSAADGFGPADQEDGLFDNAGNIIPGGNAPILQIKEVAAGSALNGANTLRDGLHTGVRIDEDVKRLVAEVEVFNWAVDQFDGQGRVTGLTFGDGTQSNFVRFVFGDVGAEGGTLGLEVGIETDDSYAVLATVDDQAFIDALLVGDGTLNQKKVTLQLEIADIGGAYDILARYKVDGQPGFTEVPLNASLPEGVLQQVLDGTHTISDGTGPTLTSGAAIGIVAEKGSATSFTAVDIDAIRVEAFGNEIAAGSAGEVQGAVGTDGTDTVIYDGTDTQLGALPADIENFDGSGSDADFTLTANAASNRIKVGSGSNTITTGEGNDVVSGSLDDLDGDTVTDFSRDDAILIEGFSSADIDSVSYAEGSAILTINDRTFTLDGEDFSGENFDATDGAAYFDFTDTADGLRITSRAPLSPVVAVDAGGFGNKVGTLRDTVLTFQGDEGGAVDGNGFTTPGSTKAYTNAAAQGHDFPDTDLDAILATERSNAGAFSYEIAVPDGTYLVDLIFAEIYFGFPGSNGPANGDGQRIFDVEIEGTEVITNLDIHAEAGGGGKQIVKSFEVEVTDGVLNIDMPAIGAGDGDVNQNKLSGLVVWSVGGSFVPVDATAPVIDSISLENPQSVTDGTRTATVVVTDETGFEAADFTGLTGAVLQFSGYQPASVADPVVTLSNDGKTATLAFEVTPQNDSWTNGTTGTISLLAGAFNDAAGNGTPAASGGFVVQSNLDALDRGLVVRAINIGTADQTPGDLDPDSISGVDDDDRYGGALTDTIIKDAFGNFVTFEADSDAYHSSPKPSQNANVDGQSGSSGSNAGGIDLDGSAYHTYRDSAAASWTSTFGGFANGTYVVELHFAELFATSALQRVGDFTVNGVVFGDDYDAFTAGGGVDRPSFIRKAVTVTDGTIQVLVDDASAGQPGYSAIVVYEAVEPGAVPSLSVEDVIVAEGGTATITVTRTGDLSETTSVDLALSLDGTADAADVGALSAGSVSFAPGEASKTVTLPIVDDAEEEPAETLSVILSNATGSAVIANGSATVTIAASDSGLQAPVGTTIFELDFEGPGGEAIAAGGFDGTLGNKPVDESKSEVENGRLVVQTDEGDINDGTTGGSLSDFTKTVDLSDPALNEIYLTTSFENPFTEALLTSQGVTDGVVPNFVQQGIVLGTGTQVAGEMVKLVWGGVAGGTGAQMWTKGNVVDQKVTIAAMLTGGNGLFDVARVEMSLVVDKAAGTIGQYVTLFDAAGAIIGGVRPVATAGFATAAPVPLPSEVLLNLTTADTPTHVGVTSSDNSQPAGSFTSFEASWDFLRLSSPQYVEGGDGPPSDAVNGVAVAADDFSDDRLAPTDIGTLAAGETVIVASQQGDDAPGGRDRDYFTFTVAEGQELTGIVLEGWETEETGTPQAFIGINDSATVPTDPVTFEGADQMLGGYIYNSGDVANGTTQDGNLIDELGQGSEQGVEFRDTDGDGLGDGFTAPLPAGTYTIWLNQGGALSTATLKLVTAPVATGDIVLSITDAAPVEEGEGATLSFGLAASDAFTGTMEVQFDTGGASFSQSVQFTDGAGVLIVPAPNDEINDGDTTVGVTLTGATSADTAIPIVVDTAADSASGTVTEDDPMDPELQKGDLVIAINAGTAGAIVNDAIEGIDFAADTGFSESQTYTDDNANDPNGDTAAFDGTIYETERYAKLLTYTLTTKGDGTPLVDGEQYVLELYFAELYQNAANKRKFDVTLNGTELLEDDLDIVAEVGFDDPATPEVEGIYKVQTLATVVDGAITIELNANAAVGGIDNAKINGLALFELPADPSAVSVSVADVTVSEEAGTADVVFSRAGNTDTDMTITFSTGAGTATAGEDYTAVTAQTITIPAGQTSVTAQITLTGDEADEGTETFTVSIDDAVAAGATVTIADAEATVTLTDDDGVDPADIDGDGILNIDDPFAYDGGNGAGKVLAEGVSFRQDFDTETSDPFSAEAGFSGIVVNPLFDPAGTSATDPYGDRTTEANVSVAGGALSVTSSNNDLFGTGNNEVQNAIKDNYQSAVDVTGVDSFTIEAKVANPFFGGPVPSSYASFGITFGAGGVDDYVKFVLGGFNSTPRVQLAQEDSLTGAKEENILTSSGSIDVTLAQDVVFSVAIDKVAATVQGVATFFAADGSEIGAIATSTRDIAPNGSLQAALDGNNPLTNGTGGLAYGISITDFGGAPGFTADWDYLVVQGPEPVNDAPTAVTLSPATLTLQEGTDTSAGSVKLADIAVVDDGIGSNELTLAGADAGLFVIVDGANGPELHLAQGAVLDFETAPQIDVTVNVDDAAVGATPDATAGFTLTVSDVNEAPTAVSLQNVIASIPENADTTAGTTFVADIVVTDDGQGTNALTLAGANADLFTIVDGTTGPELHLKAGAALDFETSPVLGVSVQVNDPDVGGDVDATSDPLALPVTDANDAPTIGGTIAGVTATTGEATSV</sequence>
<reference evidence="16" key="1">
    <citation type="submission" date="2016-10" db="EMBL/GenBank/DDBJ databases">
        <authorList>
            <person name="Varghese N."/>
            <person name="Submissions S."/>
        </authorList>
    </citation>
    <scope>NUCLEOTIDE SEQUENCE [LARGE SCALE GENOMIC DNA]</scope>
    <source>
        <strain evidence="16">DSM 21424</strain>
    </source>
</reference>
<evidence type="ECO:0000256" key="7">
    <source>
        <dbReference type="ARBA" id="ARBA00022824"/>
    </source>
</evidence>
<feature type="region of interest" description="Disordered" evidence="13">
    <location>
        <begin position="1807"/>
        <end position="1826"/>
    </location>
</feature>
<evidence type="ECO:0000256" key="6">
    <source>
        <dbReference type="ARBA" id="ARBA00022801"/>
    </source>
</evidence>
<feature type="region of interest" description="Disordered" evidence="13">
    <location>
        <begin position="315"/>
        <end position="345"/>
    </location>
</feature>
<dbReference type="SUPFAM" id="SSF49785">
    <property type="entry name" value="Galactose-binding domain-like"/>
    <property type="match status" value="1"/>
</dbReference>
<dbReference type="STRING" id="521013.SAMN04488567_3301"/>
<comment type="subcellular location">
    <subcellularLocation>
        <location evidence="1">Endoplasmic reticulum membrane</location>
        <topology evidence="1">Single-pass type I membrane protein</topology>
    </subcellularLocation>
</comment>
<evidence type="ECO:0000256" key="1">
    <source>
        <dbReference type="ARBA" id="ARBA00004115"/>
    </source>
</evidence>
<evidence type="ECO:0000256" key="13">
    <source>
        <dbReference type="SAM" id="MobiDB-lite"/>
    </source>
</evidence>
<dbReference type="PROSITE" id="PS50268">
    <property type="entry name" value="CADHERIN_2"/>
    <property type="match status" value="1"/>
</dbReference>
<dbReference type="Proteomes" id="UP000198922">
    <property type="component" value="Unassembled WGS sequence"/>
</dbReference>
<feature type="compositionally biased region" description="Low complexity" evidence="13">
    <location>
        <begin position="1545"/>
        <end position="1555"/>
    </location>
</feature>
<proteinExistence type="inferred from homology"/>
<feature type="non-terminal residue" evidence="15">
    <location>
        <position position="3191"/>
    </location>
</feature>
<accession>A0A1G7HUU0</accession>
<evidence type="ECO:0000256" key="12">
    <source>
        <dbReference type="ARBA" id="ARBA00023277"/>
    </source>
</evidence>
<dbReference type="Gene3D" id="2.60.120.430">
    <property type="entry name" value="Galactose-binding lectin"/>
    <property type="match status" value="3"/>
</dbReference>
<comment type="similarity">
    <text evidence="2">Belongs to the malectin family.</text>
</comment>
<evidence type="ECO:0000313" key="16">
    <source>
        <dbReference type="Proteomes" id="UP000198922"/>
    </source>
</evidence>
<dbReference type="RefSeq" id="WP_090113776.1">
    <property type="nucleotide sequence ID" value="NZ_FNAT01000006.1"/>
</dbReference>
<dbReference type="InterPro" id="IPR023827">
    <property type="entry name" value="Peptidase_S8_Asp-AS"/>
</dbReference>
<dbReference type="InterPro" id="IPR039155">
    <property type="entry name" value="MLEC"/>
</dbReference>
<dbReference type="SMART" id="SM00237">
    <property type="entry name" value="Calx_beta"/>
    <property type="match status" value="2"/>
</dbReference>
<evidence type="ECO:0000256" key="11">
    <source>
        <dbReference type="ARBA" id="ARBA00023180"/>
    </source>
</evidence>
<evidence type="ECO:0000256" key="3">
    <source>
        <dbReference type="ARBA" id="ARBA00022692"/>
    </source>
</evidence>
<dbReference type="SUPFAM" id="SSF141072">
    <property type="entry name" value="CalX-like"/>
    <property type="match status" value="2"/>
</dbReference>
<keyword evidence="16" id="KW-1185">Reference proteome</keyword>
<dbReference type="InterPro" id="IPR038081">
    <property type="entry name" value="CalX-like_sf"/>
</dbReference>
<evidence type="ECO:0000256" key="8">
    <source>
        <dbReference type="ARBA" id="ARBA00022837"/>
    </source>
</evidence>
<feature type="compositionally biased region" description="Polar residues" evidence="13">
    <location>
        <begin position="1535"/>
        <end position="1544"/>
    </location>
</feature>
<keyword evidence="8" id="KW-0106">Calcium</keyword>
<protein>
    <submittedName>
        <fullName evidence="15">Calx-beta domain-containing protein</fullName>
    </submittedName>
</protein>
<dbReference type="Pfam" id="PF03160">
    <property type="entry name" value="Calx-beta"/>
    <property type="match status" value="2"/>
</dbReference>
<evidence type="ECO:0000256" key="4">
    <source>
        <dbReference type="ARBA" id="ARBA00022729"/>
    </source>
</evidence>
<dbReference type="InterPro" id="IPR011042">
    <property type="entry name" value="6-blade_b-propeller_TolB-like"/>
</dbReference>
<name>A0A1G7HUU0_9RHOB</name>
<keyword evidence="6" id="KW-0378">Hydrolase</keyword>
<feature type="region of interest" description="Disordered" evidence="13">
    <location>
        <begin position="1529"/>
        <end position="1555"/>
    </location>
</feature>
<dbReference type="InterPro" id="IPR002126">
    <property type="entry name" value="Cadherin-like_dom"/>
</dbReference>
<gene>
    <name evidence="15" type="ORF">SAMN04488567_3301</name>
</gene>
<dbReference type="GO" id="GO:0007154">
    <property type="term" value="P:cell communication"/>
    <property type="evidence" value="ECO:0007669"/>
    <property type="project" value="InterPro"/>
</dbReference>
<evidence type="ECO:0000256" key="9">
    <source>
        <dbReference type="ARBA" id="ARBA00022989"/>
    </source>
</evidence>
<evidence type="ECO:0000313" key="15">
    <source>
        <dbReference type="EMBL" id="SDF04145.1"/>
    </source>
</evidence>
<dbReference type="InterPro" id="IPR021720">
    <property type="entry name" value="Malectin_dom"/>
</dbReference>
<dbReference type="GO" id="GO:0016787">
    <property type="term" value="F:hydrolase activity"/>
    <property type="evidence" value="ECO:0007669"/>
    <property type="project" value="UniProtKB-KW"/>
</dbReference>
<dbReference type="GO" id="GO:0030246">
    <property type="term" value="F:carbohydrate binding"/>
    <property type="evidence" value="ECO:0007669"/>
    <property type="project" value="InterPro"/>
</dbReference>